<dbReference type="InterPro" id="IPR022742">
    <property type="entry name" value="Hydrolase_4"/>
</dbReference>
<feature type="chain" id="PRO_5039141309" evidence="2">
    <location>
        <begin position="24"/>
        <end position="348"/>
    </location>
</feature>
<dbReference type="RefSeq" id="WP_015745845.1">
    <property type="nucleotide sequence ID" value="NC_013235.1"/>
</dbReference>
<dbReference type="KEGG" id="nml:Namu_0508"/>
<dbReference type="Gene3D" id="3.40.50.1820">
    <property type="entry name" value="alpha/beta hydrolase"/>
    <property type="match status" value="1"/>
</dbReference>
<dbReference type="Pfam" id="PF12146">
    <property type="entry name" value="Hydrolase_4"/>
    <property type="match status" value="1"/>
</dbReference>
<dbReference type="InterPro" id="IPR053145">
    <property type="entry name" value="AB_hydrolase_Est10"/>
</dbReference>
<dbReference type="GO" id="GO:0052689">
    <property type="term" value="F:carboxylic ester hydrolase activity"/>
    <property type="evidence" value="ECO:0007669"/>
    <property type="project" value="TreeGrafter"/>
</dbReference>
<evidence type="ECO:0000259" key="3">
    <source>
        <dbReference type="Pfam" id="PF12146"/>
    </source>
</evidence>
<reference evidence="5" key="1">
    <citation type="submission" date="2009-09" db="EMBL/GenBank/DDBJ databases">
        <title>The complete genome of Nakamurella multipartita DSM 44233.</title>
        <authorList>
            <consortium name="US DOE Joint Genome Institute (JGI-PGF)"/>
            <person name="Lucas S."/>
            <person name="Copeland A."/>
            <person name="Lapidus A."/>
            <person name="Glavina del Rio T."/>
            <person name="Dalin E."/>
            <person name="Tice H."/>
            <person name="Bruce D."/>
            <person name="Goodwin L."/>
            <person name="Pitluck S."/>
            <person name="Kyrpides N."/>
            <person name="Mavromatis K."/>
            <person name="Ivanova N."/>
            <person name="Ovchinnikova G."/>
            <person name="Sims D."/>
            <person name="Meincke L."/>
            <person name="Brettin T."/>
            <person name="Detter J.C."/>
            <person name="Han C."/>
            <person name="Larimer F."/>
            <person name="Land M."/>
            <person name="Hauser L."/>
            <person name="Markowitz V."/>
            <person name="Cheng J.-F."/>
            <person name="Hugenholtz P."/>
            <person name="Woyke T."/>
            <person name="Wu D."/>
            <person name="Klenk H.-P."/>
            <person name="Eisen J.A."/>
        </authorList>
    </citation>
    <scope>NUCLEOTIDE SEQUENCE [LARGE SCALE GENOMIC DNA]</scope>
    <source>
        <strain evidence="5">ATCC 700099 / DSM 44233 / CIP 104796 / JCM 9543 / NBRC 105858 / Y-104</strain>
    </source>
</reference>
<dbReference type="EMBL" id="CP001737">
    <property type="protein sequence ID" value="ACV76927.1"/>
    <property type="molecule type" value="Genomic_DNA"/>
</dbReference>
<dbReference type="InterPro" id="IPR029058">
    <property type="entry name" value="AB_hydrolase_fold"/>
</dbReference>
<dbReference type="SUPFAM" id="SSF53474">
    <property type="entry name" value="alpha/beta-Hydrolases"/>
    <property type="match status" value="1"/>
</dbReference>
<feature type="domain" description="Serine aminopeptidase S33" evidence="3">
    <location>
        <begin position="118"/>
        <end position="230"/>
    </location>
</feature>
<reference evidence="4 5" key="2">
    <citation type="journal article" date="2010" name="Stand. Genomic Sci.">
        <title>Complete genome sequence of Nakamurella multipartita type strain (Y-104).</title>
        <authorList>
            <person name="Tice H."/>
            <person name="Mayilraj S."/>
            <person name="Sims D."/>
            <person name="Lapidus A."/>
            <person name="Nolan M."/>
            <person name="Lucas S."/>
            <person name="Glavina Del Rio T."/>
            <person name="Copeland A."/>
            <person name="Cheng J.F."/>
            <person name="Meincke L."/>
            <person name="Bruce D."/>
            <person name="Goodwin L."/>
            <person name="Pitluck S."/>
            <person name="Ivanova N."/>
            <person name="Mavromatis K."/>
            <person name="Ovchinnikova G."/>
            <person name="Pati A."/>
            <person name="Chen A."/>
            <person name="Palaniappan K."/>
            <person name="Land M."/>
            <person name="Hauser L."/>
            <person name="Chang Y.J."/>
            <person name="Jeffries C.D."/>
            <person name="Detter J.C."/>
            <person name="Brettin T."/>
            <person name="Rohde M."/>
            <person name="Goker M."/>
            <person name="Bristow J."/>
            <person name="Eisen J.A."/>
            <person name="Markowitz V."/>
            <person name="Hugenholtz P."/>
            <person name="Kyrpides N.C."/>
            <person name="Klenk H.P."/>
            <person name="Chen F."/>
        </authorList>
    </citation>
    <scope>NUCLEOTIDE SEQUENCE [LARGE SCALE GENOMIC DNA]</scope>
    <source>
        <strain evidence="5">ATCC 700099 / DSM 44233 / CIP 104796 / JCM 9543 / NBRC 105858 / Y-104</strain>
    </source>
</reference>
<evidence type="ECO:0000256" key="1">
    <source>
        <dbReference type="SAM" id="MobiDB-lite"/>
    </source>
</evidence>
<evidence type="ECO:0000256" key="2">
    <source>
        <dbReference type="SAM" id="SignalP"/>
    </source>
</evidence>
<keyword evidence="4" id="KW-0645">Protease</keyword>
<evidence type="ECO:0000313" key="5">
    <source>
        <dbReference type="Proteomes" id="UP000002218"/>
    </source>
</evidence>
<dbReference type="Proteomes" id="UP000002218">
    <property type="component" value="Chromosome"/>
</dbReference>
<keyword evidence="2" id="KW-0732">Signal</keyword>
<dbReference type="AlphaFoldDB" id="C8X758"/>
<sequence precursor="true">MKPARTAIAVLAGALLLAACGSAATPRPAPASTTAPSASVPSAVGPAAPVDPAGPAASDDPAGPPSEQAGDPSGDAPGDPSGALPAAFSDDETMVWIPAGDHRVPGTLALPAAAPGRPVPAVLLLHGDLSSRDENAQMFARLAAALAARGIASLRIDFAGTGDSEEPDLALDYPDMVADATASLDYLRADEVVDPARVAVLGLSRGGGVGATVTGTEPGVAAFVSWSGAVYNGYDEDPDGHDLAREDGYVPLDVGDRTFKLGLNWFDTIEQSHPLDDISGYTGPVLAVVGSDDQIVDPEVSTIFLDTVASPDTTLHVVDGADHGFSADQAVGDEAIGVTTDWLVARLG</sequence>
<feature type="compositionally biased region" description="Low complexity" evidence="1">
    <location>
        <begin position="24"/>
        <end position="61"/>
    </location>
</feature>
<protein>
    <submittedName>
        <fullName evidence="4">Dipeptidylaminopeptidase/acylaminoacyl-peptidase-like protein</fullName>
    </submittedName>
</protein>
<gene>
    <name evidence="4" type="ordered locus">Namu_0508</name>
</gene>
<name>C8X758_NAKMY</name>
<dbReference type="eggNOG" id="COG1073">
    <property type="taxonomic scope" value="Bacteria"/>
</dbReference>
<keyword evidence="4" id="KW-0378">Hydrolase</keyword>
<dbReference type="PANTHER" id="PTHR43265">
    <property type="entry name" value="ESTERASE ESTD"/>
    <property type="match status" value="1"/>
</dbReference>
<dbReference type="OrthoDB" id="5902829at2"/>
<dbReference type="PROSITE" id="PS51257">
    <property type="entry name" value="PROKAR_LIPOPROTEIN"/>
    <property type="match status" value="1"/>
</dbReference>
<proteinExistence type="predicted"/>
<dbReference type="InParanoid" id="C8X758"/>
<feature type="signal peptide" evidence="2">
    <location>
        <begin position="1"/>
        <end position="23"/>
    </location>
</feature>
<evidence type="ECO:0000313" key="4">
    <source>
        <dbReference type="EMBL" id="ACV76927.1"/>
    </source>
</evidence>
<keyword evidence="4" id="KW-0031">Aminopeptidase</keyword>
<feature type="region of interest" description="Disordered" evidence="1">
    <location>
        <begin position="24"/>
        <end position="87"/>
    </location>
</feature>
<keyword evidence="5" id="KW-1185">Reference proteome</keyword>
<dbReference type="PANTHER" id="PTHR43265:SF1">
    <property type="entry name" value="ESTERASE ESTD"/>
    <property type="match status" value="1"/>
</dbReference>
<accession>C8X758</accession>
<dbReference type="STRING" id="479431.Namu_0508"/>
<organism evidence="4 5">
    <name type="scientific">Nakamurella multipartita (strain ATCC 700099 / DSM 44233 / CIP 104796 / JCM 9543 / NBRC 105858 / Y-104)</name>
    <name type="common">Microsphaera multipartita</name>
    <dbReference type="NCBI Taxonomy" id="479431"/>
    <lineage>
        <taxon>Bacteria</taxon>
        <taxon>Bacillati</taxon>
        <taxon>Actinomycetota</taxon>
        <taxon>Actinomycetes</taxon>
        <taxon>Nakamurellales</taxon>
        <taxon>Nakamurellaceae</taxon>
        <taxon>Nakamurella</taxon>
    </lineage>
</organism>
<dbReference type="GO" id="GO:0004177">
    <property type="term" value="F:aminopeptidase activity"/>
    <property type="evidence" value="ECO:0007669"/>
    <property type="project" value="UniProtKB-KW"/>
</dbReference>
<dbReference type="HOGENOM" id="CLU_048353_3_0_11"/>